<feature type="region of interest" description="Disordered" evidence="1">
    <location>
        <begin position="445"/>
        <end position="465"/>
    </location>
</feature>
<evidence type="ECO:0000256" key="1">
    <source>
        <dbReference type="SAM" id="MobiDB-lite"/>
    </source>
</evidence>
<keyword evidence="3" id="KW-1185">Reference proteome</keyword>
<protein>
    <submittedName>
        <fullName evidence="2">Uncharacterized protein</fullName>
    </submittedName>
</protein>
<accession>A0A6G0TYR5</accession>
<evidence type="ECO:0000313" key="2">
    <source>
        <dbReference type="EMBL" id="KAE9540089.1"/>
    </source>
</evidence>
<organism evidence="2 3">
    <name type="scientific">Aphis glycines</name>
    <name type="common">Soybean aphid</name>
    <dbReference type="NCBI Taxonomy" id="307491"/>
    <lineage>
        <taxon>Eukaryota</taxon>
        <taxon>Metazoa</taxon>
        <taxon>Ecdysozoa</taxon>
        <taxon>Arthropoda</taxon>
        <taxon>Hexapoda</taxon>
        <taxon>Insecta</taxon>
        <taxon>Pterygota</taxon>
        <taxon>Neoptera</taxon>
        <taxon>Paraneoptera</taxon>
        <taxon>Hemiptera</taxon>
        <taxon>Sternorrhyncha</taxon>
        <taxon>Aphidomorpha</taxon>
        <taxon>Aphidoidea</taxon>
        <taxon>Aphididae</taxon>
        <taxon>Aphidini</taxon>
        <taxon>Aphis</taxon>
        <taxon>Aphis</taxon>
    </lineage>
</organism>
<proteinExistence type="predicted"/>
<evidence type="ECO:0000313" key="3">
    <source>
        <dbReference type="Proteomes" id="UP000475862"/>
    </source>
</evidence>
<dbReference type="AlphaFoldDB" id="A0A6G0TYR5"/>
<gene>
    <name evidence="2" type="ORF">AGLY_005341</name>
</gene>
<feature type="compositionally biased region" description="Basic and acidic residues" evidence="1">
    <location>
        <begin position="449"/>
        <end position="459"/>
    </location>
</feature>
<reference evidence="2 3" key="1">
    <citation type="submission" date="2019-08" db="EMBL/GenBank/DDBJ databases">
        <title>The genome of the soybean aphid Biotype 1, its phylome, world population structure and adaptation to the North American continent.</title>
        <authorList>
            <person name="Giordano R."/>
            <person name="Donthu R.K."/>
            <person name="Hernandez A.G."/>
            <person name="Wright C.L."/>
            <person name="Zimin A.V."/>
        </authorList>
    </citation>
    <scope>NUCLEOTIDE SEQUENCE [LARGE SCALE GENOMIC DNA]</scope>
    <source>
        <tissue evidence="2">Whole aphids</tissue>
    </source>
</reference>
<name>A0A6G0TYR5_APHGL</name>
<comment type="caution">
    <text evidence="2">The sequence shown here is derived from an EMBL/GenBank/DDBJ whole genome shotgun (WGS) entry which is preliminary data.</text>
</comment>
<dbReference type="Proteomes" id="UP000475862">
    <property type="component" value="Unassembled WGS sequence"/>
</dbReference>
<sequence length="641" mass="73649">MVISDCLRFIVHIIVCIKQYNNIINSRKTKQKSLLLLSIILNNNRFDCRIITIKITLQTFSTGVEPLELMFSKIVRIFVTQCLNDFMYYIRIYLYTNGKCFRKKNYINYLDKIVTIVVLVFISSRRKESTLFSSQCSNVIATKFSLRNVMVIPVVCVVSVLQNAQHSNKSYVKNNPLKTLSSIAQFRTILYLRNICHTSCVIVRRTHNRSCSRCGISVSCQTVSILKYDNNNNNNNNNVVVDRQSQSRDVTFFLSRFVECSRFFAKSKNACTSWPTRARVKSLCVETSDGTVRGKKQSSTTAICLLNNVYEQYFVFRDDRFADFGVIIGHIMYYYHHRIVLGPDRELFVNTGRGQNDRYRFASDETTFLTGAGVRLRIYCNAQFKTNEKRTVFLYCCAVVVVSPRRRFSAVDVPGGAVVRGYIVCVGGGENYDIIYKELRHGSPVRTTGETRNRRRQCESPRYAQKTAQRRRVRLSRSGRRLRDEDAHARRRCLPHEMNRRSIIIITTIYSHRNSIIITLWSSNRSSIVLTRCHINIIIIIIVIGSVENAVGKSVPIKFPAGRPSGKTISGPTRRLQTATASILWYPDKSLDAKSSLRDETDEKNYWNTLSTDVARSLCKRVPKNHISSFVFRVIRPTAQL</sequence>
<dbReference type="EMBL" id="VYZN01000014">
    <property type="protein sequence ID" value="KAE9540089.1"/>
    <property type="molecule type" value="Genomic_DNA"/>
</dbReference>